<dbReference type="Pfam" id="PF00135">
    <property type="entry name" value="COesterase"/>
    <property type="match status" value="1"/>
</dbReference>
<name>A0A9P3HLU6_9FUNG</name>
<proteinExistence type="predicted"/>
<dbReference type="EMBL" id="BQFW01000015">
    <property type="protein sequence ID" value="GJJ78587.1"/>
    <property type="molecule type" value="Genomic_DNA"/>
</dbReference>
<organism evidence="2 3">
    <name type="scientific">Entomortierella parvispora</name>
    <dbReference type="NCBI Taxonomy" id="205924"/>
    <lineage>
        <taxon>Eukaryota</taxon>
        <taxon>Fungi</taxon>
        <taxon>Fungi incertae sedis</taxon>
        <taxon>Mucoromycota</taxon>
        <taxon>Mortierellomycotina</taxon>
        <taxon>Mortierellomycetes</taxon>
        <taxon>Mortierellales</taxon>
        <taxon>Mortierellaceae</taxon>
        <taxon>Entomortierella</taxon>
    </lineage>
</organism>
<dbReference type="AlphaFoldDB" id="A0A9P3HLU6"/>
<evidence type="ECO:0000313" key="3">
    <source>
        <dbReference type="Proteomes" id="UP000827284"/>
    </source>
</evidence>
<comment type="caution">
    <text evidence="2">The sequence shown here is derived from an EMBL/GenBank/DDBJ whole genome shotgun (WGS) entry which is preliminary data.</text>
</comment>
<evidence type="ECO:0000313" key="2">
    <source>
        <dbReference type="EMBL" id="GJJ78587.1"/>
    </source>
</evidence>
<dbReference type="InterPro" id="IPR029058">
    <property type="entry name" value="AB_hydrolase_fold"/>
</dbReference>
<dbReference type="InterPro" id="IPR002018">
    <property type="entry name" value="CarbesteraseB"/>
</dbReference>
<keyword evidence="3" id="KW-1185">Reference proteome</keyword>
<reference evidence="2" key="2">
    <citation type="journal article" date="2022" name="Microbiol. Resour. Announc.">
        <title>Whole-Genome Sequence of Entomortierella parvispora E1425, a Mucoromycotan Fungus Associated with Burkholderiaceae-Related Endosymbiotic Bacteria.</title>
        <authorList>
            <person name="Herlambang A."/>
            <person name="Guo Y."/>
            <person name="Takashima Y."/>
            <person name="Narisawa K."/>
            <person name="Ohta H."/>
            <person name="Nishizawa T."/>
        </authorList>
    </citation>
    <scope>NUCLEOTIDE SEQUENCE</scope>
    <source>
        <strain evidence="2">E1425</strain>
    </source>
</reference>
<sequence length="588" mass="65421">MPVSRDPQITIPGCGAVQGLQVKTQPSVAKFLNVPYATVPERWRPAFKAAAWSNVRDCTVLGPACPQPAQADPMAAMNRDDNNAGATQEVITYSEEHCLNLNIFAPLDHLSKANALIPVMVWIHGGGFVHGSNALPLYDGSNFVAHSIRIGRPVILVTINYRLNYLGFMSSAELKHDATLPQNLARSRGSVGNWGLMDQKMALEWVRDHIDVFGGSSQDVTAFGESAGAVSISYHLLIPENHGLFQKVILQSGAATTMAAGRAEIEGQRYFDHLCRHFGLQSAADQPLTGAEKLELLRAIDATELVKAGDFGRVGMFTPTIDDILIHQDPRIQLHDPRAYDQGIEAVMLGDCRDEGRTFVPFLGAKSMKRWDKFFARNCPPDEVSRREFEQIYGIPKTDKEARQISSRVISDSVFLYPTHATSLALMKKESPALDLVRFHFDRPLKLMEDMGIFIGAHHAIEIPFVFGSDAALALFKDPAEKELSRRMMEIWILFAWGETNRQYGLTRCHRDNSSTGVGFMSGLLPSDIGVKGRGEALVFSEQATVERGLCERLDDRTLAFWRKHERWVSEKRERQYSGKVKKGGPKM</sequence>
<dbReference type="Gene3D" id="3.40.50.1820">
    <property type="entry name" value="alpha/beta hydrolase"/>
    <property type="match status" value="1"/>
</dbReference>
<gene>
    <name evidence="2" type="ORF">EMPS_10946</name>
</gene>
<dbReference type="Proteomes" id="UP000827284">
    <property type="component" value="Unassembled WGS sequence"/>
</dbReference>
<dbReference type="InterPro" id="IPR050309">
    <property type="entry name" value="Type-B_Carboxylest/Lipase"/>
</dbReference>
<accession>A0A9P3HLU6</accession>
<protein>
    <recommendedName>
        <fullName evidence="1">Carboxylesterase type B domain-containing protein</fullName>
    </recommendedName>
</protein>
<dbReference type="PANTHER" id="PTHR11559">
    <property type="entry name" value="CARBOXYLESTERASE"/>
    <property type="match status" value="1"/>
</dbReference>
<evidence type="ECO:0000259" key="1">
    <source>
        <dbReference type="Pfam" id="PF00135"/>
    </source>
</evidence>
<feature type="domain" description="Carboxylesterase type B" evidence="1">
    <location>
        <begin position="6"/>
        <end position="499"/>
    </location>
</feature>
<dbReference type="OrthoDB" id="408631at2759"/>
<dbReference type="SUPFAM" id="SSF53474">
    <property type="entry name" value="alpha/beta-Hydrolases"/>
    <property type="match status" value="1"/>
</dbReference>
<reference evidence="2" key="1">
    <citation type="submission" date="2021-11" db="EMBL/GenBank/DDBJ databases">
        <authorList>
            <person name="Herlambang A."/>
            <person name="Guo Y."/>
            <person name="Takashima Y."/>
            <person name="Nishizawa T."/>
        </authorList>
    </citation>
    <scope>NUCLEOTIDE SEQUENCE</scope>
    <source>
        <strain evidence="2">E1425</strain>
    </source>
</reference>